<dbReference type="AlphaFoldDB" id="K9WDI3"/>
<dbReference type="EMBL" id="CP003630">
    <property type="protein sequence ID" value="AFZ18293.1"/>
    <property type="molecule type" value="Genomic_DNA"/>
</dbReference>
<dbReference type="OrthoDB" id="462524at2"/>
<gene>
    <name evidence="1" type="ORF">Mic7113_2492</name>
</gene>
<evidence type="ECO:0000313" key="1">
    <source>
        <dbReference type="EMBL" id="AFZ18293.1"/>
    </source>
</evidence>
<keyword evidence="2" id="KW-1185">Reference proteome</keyword>
<accession>K9WDI3</accession>
<proteinExistence type="predicted"/>
<dbReference type="Proteomes" id="UP000010471">
    <property type="component" value="Chromosome"/>
</dbReference>
<evidence type="ECO:0000313" key="2">
    <source>
        <dbReference type="Proteomes" id="UP000010471"/>
    </source>
</evidence>
<reference evidence="1 2" key="1">
    <citation type="submission" date="2012-06" db="EMBL/GenBank/DDBJ databases">
        <title>Finished chromosome of genome of Microcoleus sp. PCC 7113.</title>
        <authorList>
            <consortium name="US DOE Joint Genome Institute"/>
            <person name="Gugger M."/>
            <person name="Coursin T."/>
            <person name="Rippka R."/>
            <person name="Tandeau De Marsac N."/>
            <person name="Huntemann M."/>
            <person name="Wei C.-L."/>
            <person name="Han J."/>
            <person name="Detter J.C."/>
            <person name="Han C."/>
            <person name="Tapia R."/>
            <person name="Chen A."/>
            <person name="Kyrpides N."/>
            <person name="Mavromatis K."/>
            <person name="Markowitz V."/>
            <person name="Szeto E."/>
            <person name="Ivanova N."/>
            <person name="Pagani I."/>
            <person name="Pati A."/>
            <person name="Goodwin L."/>
            <person name="Nordberg H.P."/>
            <person name="Cantor M.N."/>
            <person name="Hua S.X."/>
            <person name="Woyke T."/>
            <person name="Kerfeld C.A."/>
        </authorList>
    </citation>
    <scope>NUCLEOTIDE SEQUENCE [LARGE SCALE GENOMIC DNA]</scope>
    <source>
        <strain evidence="1 2">PCC 7113</strain>
    </source>
</reference>
<organism evidence="1 2">
    <name type="scientific">Allocoleopsis franciscana PCC 7113</name>
    <dbReference type="NCBI Taxonomy" id="1173027"/>
    <lineage>
        <taxon>Bacteria</taxon>
        <taxon>Bacillati</taxon>
        <taxon>Cyanobacteriota</taxon>
        <taxon>Cyanophyceae</taxon>
        <taxon>Coleofasciculales</taxon>
        <taxon>Coleofasciculaceae</taxon>
        <taxon>Allocoleopsis</taxon>
        <taxon>Allocoleopsis franciscana</taxon>
    </lineage>
</organism>
<name>K9WDI3_9CYAN</name>
<dbReference type="RefSeq" id="WP_015182442.1">
    <property type="nucleotide sequence ID" value="NC_019738.1"/>
</dbReference>
<sequence>MKPTNQPIRLQLNHYRSYIAISYDDIEVGFCTPEFADRIVETFNEYERLHEDNETLNKALQMACRDLVKQSGGNAYHVTRRIKQYIEKAKRPEHGTRAIAYLLRERQRELDLSNREFVRFCYSYKLAPQELKDIFSGKDITDNQLKVLSRILGKSAEELTEVRDGFSDSELNRLARILGTSNEELSDLFKG</sequence>
<dbReference type="eggNOG" id="ENOG502ZBJK">
    <property type="taxonomic scope" value="Bacteria"/>
</dbReference>
<protein>
    <submittedName>
        <fullName evidence="1">Uncharacterized protein</fullName>
    </submittedName>
</protein>
<dbReference type="HOGENOM" id="CLU_1420040_0_0_3"/>
<dbReference type="KEGG" id="mic:Mic7113_2492"/>